<dbReference type="GO" id="GO:0005829">
    <property type="term" value="C:cytosol"/>
    <property type="evidence" value="ECO:0007669"/>
    <property type="project" value="TreeGrafter"/>
</dbReference>
<evidence type="ECO:0000256" key="4">
    <source>
        <dbReference type="ARBA" id="ARBA00022898"/>
    </source>
</evidence>
<dbReference type="InterPro" id="IPR043131">
    <property type="entry name" value="BCAT-like_N"/>
</dbReference>
<dbReference type="GO" id="GO:0008696">
    <property type="term" value="F:4-amino-4-deoxychorismate lyase activity"/>
    <property type="evidence" value="ECO:0007669"/>
    <property type="project" value="UniProtKB-UniRule"/>
</dbReference>
<dbReference type="AlphaFoldDB" id="A0A1G4XCG3"/>
<dbReference type="RefSeq" id="WP_017456425.1">
    <property type="nucleotide sequence ID" value="NZ_FMUI01000002.1"/>
</dbReference>
<dbReference type="SUPFAM" id="SSF56752">
    <property type="entry name" value="D-aminoacid aminotransferase-like PLP-dependent enzymes"/>
    <property type="match status" value="1"/>
</dbReference>
<dbReference type="InterPro" id="IPR018300">
    <property type="entry name" value="Aminotrans_IV_CS"/>
</dbReference>
<name>A0A1G4XCG3_9ENTR</name>
<evidence type="ECO:0000313" key="16">
    <source>
        <dbReference type="Proteomes" id="UP000183569"/>
    </source>
</evidence>
<proteinExistence type="inferred from homology"/>
<dbReference type="EMBL" id="FMUI01000002">
    <property type="protein sequence ID" value="SCX38885.1"/>
    <property type="molecule type" value="Genomic_DNA"/>
</dbReference>
<dbReference type="CDD" id="cd01559">
    <property type="entry name" value="ADCL_like"/>
    <property type="match status" value="1"/>
</dbReference>
<dbReference type="Gene3D" id="3.20.10.10">
    <property type="entry name" value="D-amino Acid Aminotransferase, subunit A, domain 2"/>
    <property type="match status" value="1"/>
</dbReference>
<dbReference type="GO" id="GO:0030170">
    <property type="term" value="F:pyridoxal phosphate binding"/>
    <property type="evidence" value="ECO:0007669"/>
    <property type="project" value="InterPro"/>
</dbReference>
<comment type="caution">
    <text evidence="15">The sequence shown here is derived from an EMBL/GenBank/DDBJ whole genome shotgun (WGS) entry which is preliminary data.</text>
</comment>
<comment type="pathway">
    <text evidence="7">Cofactor biosynthesis; tetrahydrofolate biosynthesis; 4-aminobenzoate from chorismate: step 2/2.</text>
</comment>
<evidence type="ECO:0000256" key="6">
    <source>
        <dbReference type="ARBA" id="ARBA00023239"/>
    </source>
</evidence>
<dbReference type="Pfam" id="PF01063">
    <property type="entry name" value="Aminotran_4"/>
    <property type="match status" value="1"/>
</dbReference>
<dbReference type="InterPro" id="IPR001544">
    <property type="entry name" value="Aminotrans_IV"/>
</dbReference>
<evidence type="ECO:0000256" key="11">
    <source>
        <dbReference type="ARBA" id="ARBA00069174"/>
    </source>
</evidence>
<dbReference type="PROSITE" id="PS00770">
    <property type="entry name" value="AA_TRANSFER_CLASS_4"/>
    <property type="match status" value="1"/>
</dbReference>
<dbReference type="GeneID" id="23844746"/>
<evidence type="ECO:0000256" key="10">
    <source>
        <dbReference type="ARBA" id="ARBA00054027"/>
    </source>
</evidence>
<dbReference type="InterPro" id="IPR050571">
    <property type="entry name" value="Class-IV_PLP-Dep_Aminotrnsfr"/>
</dbReference>
<protein>
    <recommendedName>
        <fullName evidence="11 12">Aminodeoxychorismate lyase</fullName>
        <ecNumber evidence="8 12">4.1.3.38</ecNumber>
    </recommendedName>
</protein>
<comment type="function">
    <text evidence="10">Involved in the biosynthesis of p-aminobenzoate (PABA), a precursor of tetrahydrofolate. Converts 4-amino-4-deoxychorismate into 4-aminobenzoate (PABA) and pyruvate.</text>
</comment>
<keyword evidence="4 14" id="KW-0663">Pyridoxal phosphate</keyword>
<sequence>MFLINGKEQQWLAANDRATQFGDGCFTTARILDGQIQFPDAHLQRLRLACKRLQIPYLDWDVLAREMTHLAREKEEGVVKVIISRGSGGRGYSAAGCEAPTRIVSVSASPAHYARWRQDGVTLALSDICLGRNPMLAGIKHLNRLEQVLIRTGLEQTSADEALVLDSEGWLIECCAANIFWRQGKKVFTPRVDQAGVNGIMRQYCLRQLKTSPFEVVEVNARHDVLMLADEVVICNALMPVVPVRQWAEKHWSARDLYHFLAPLCERINPS</sequence>
<evidence type="ECO:0000256" key="1">
    <source>
        <dbReference type="ARBA" id="ARBA00001933"/>
    </source>
</evidence>
<evidence type="ECO:0000256" key="13">
    <source>
        <dbReference type="RuleBase" id="RU004106"/>
    </source>
</evidence>
<evidence type="ECO:0000256" key="14">
    <source>
        <dbReference type="RuleBase" id="RU004516"/>
    </source>
</evidence>
<dbReference type="FunFam" id="3.20.10.10:FF:000002">
    <property type="entry name" value="D-alanine aminotransferase"/>
    <property type="match status" value="1"/>
</dbReference>
<dbReference type="Proteomes" id="UP000183569">
    <property type="component" value="Unassembled WGS sequence"/>
</dbReference>
<dbReference type="EC" id="4.1.3.38" evidence="8 12"/>
<organism evidence="15 16">
    <name type="scientific">Kosakonia sacchari</name>
    <dbReference type="NCBI Taxonomy" id="1158459"/>
    <lineage>
        <taxon>Bacteria</taxon>
        <taxon>Pseudomonadati</taxon>
        <taxon>Pseudomonadota</taxon>
        <taxon>Gammaproteobacteria</taxon>
        <taxon>Enterobacterales</taxon>
        <taxon>Enterobacteriaceae</taxon>
        <taxon>Kosakonia</taxon>
    </lineage>
</organism>
<evidence type="ECO:0000256" key="12">
    <source>
        <dbReference type="NCBIfam" id="TIGR03461"/>
    </source>
</evidence>
<evidence type="ECO:0000256" key="9">
    <source>
        <dbReference type="ARBA" id="ARBA00049529"/>
    </source>
</evidence>
<dbReference type="Gene3D" id="3.30.470.10">
    <property type="match status" value="1"/>
</dbReference>
<dbReference type="PANTHER" id="PTHR42743:SF2">
    <property type="entry name" value="AMINODEOXYCHORISMATE LYASE"/>
    <property type="match status" value="1"/>
</dbReference>
<evidence type="ECO:0000256" key="2">
    <source>
        <dbReference type="ARBA" id="ARBA00009320"/>
    </source>
</evidence>
<comment type="catalytic activity">
    <reaction evidence="9">
        <text>4-amino-4-deoxychorismate = 4-aminobenzoate + pyruvate + H(+)</text>
        <dbReference type="Rhea" id="RHEA:16201"/>
        <dbReference type="ChEBI" id="CHEBI:15361"/>
        <dbReference type="ChEBI" id="CHEBI:15378"/>
        <dbReference type="ChEBI" id="CHEBI:17836"/>
        <dbReference type="ChEBI" id="CHEBI:58406"/>
        <dbReference type="EC" id="4.1.3.38"/>
    </reaction>
</comment>
<evidence type="ECO:0000256" key="7">
    <source>
        <dbReference type="ARBA" id="ARBA00035633"/>
    </source>
</evidence>
<evidence type="ECO:0000256" key="3">
    <source>
        <dbReference type="ARBA" id="ARBA00011738"/>
    </source>
</evidence>
<comment type="similarity">
    <text evidence="2 13">Belongs to the class-IV pyridoxal-phosphate-dependent aminotransferase family.</text>
</comment>
<dbReference type="NCBIfam" id="NF004761">
    <property type="entry name" value="PRK06092.1"/>
    <property type="match status" value="1"/>
</dbReference>
<dbReference type="GO" id="GO:0046656">
    <property type="term" value="P:folic acid biosynthetic process"/>
    <property type="evidence" value="ECO:0007669"/>
    <property type="project" value="UniProtKB-KW"/>
</dbReference>
<keyword evidence="5" id="KW-0289">Folate biosynthesis</keyword>
<dbReference type="GO" id="GO:0008153">
    <property type="term" value="P:4-aminobenzoate biosynthetic process"/>
    <property type="evidence" value="ECO:0007669"/>
    <property type="project" value="UniProtKB-UniRule"/>
</dbReference>
<dbReference type="InterPro" id="IPR043132">
    <property type="entry name" value="BCAT-like_C"/>
</dbReference>
<comment type="cofactor">
    <cofactor evidence="1 14">
        <name>pyridoxal 5'-phosphate</name>
        <dbReference type="ChEBI" id="CHEBI:597326"/>
    </cofactor>
</comment>
<evidence type="ECO:0000256" key="8">
    <source>
        <dbReference type="ARBA" id="ARBA00035676"/>
    </source>
</evidence>
<keyword evidence="6 15" id="KW-0456">Lyase</keyword>
<evidence type="ECO:0000256" key="5">
    <source>
        <dbReference type="ARBA" id="ARBA00022909"/>
    </source>
</evidence>
<dbReference type="InterPro" id="IPR036038">
    <property type="entry name" value="Aminotransferase-like"/>
</dbReference>
<reference evidence="15 16" key="1">
    <citation type="submission" date="2016-10" db="EMBL/GenBank/DDBJ databases">
        <authorList>
            <person name="Varghese N."/>
            <person name="Submissions S."/>
        </authorList>
    </citation>
    <scope>NUCLEOTIDE SEQUENCE [LARGE SCALE GENOMIC DNA]</scope>
    <source>
        <strain evidence="15 16">CGMCC 1.12102</strain>
    </source>
</reference>
<evidence type="ECO:0000313" key="15">
    <source>
        <dbReference type="EMBL" id="SCX38885.1"/>
    </source>
</evidence>
<comment type="subunit">
    <text evidence="3">Homodimer.</text>
</comment>
<gene>
    <name evidence="15" type="ORF">SAMN02927897_00411</name>
</gene>
<accession>A0A1G4XCG3</accession>
<dbReference type="InterPro" id="IPR017824">
    <property type="entry name" value="Aminodeoxychorismate_lyase_IV"/>
</dbReference>
<dbReference type="NCBIfam" id="TIGR03461">
    <property type="entry name" value="pabC_Proteo"/>
    <property type="match status" value="1"/>
</dbReference>
<dbReference type="PANTHER" id="PTHR42743">
    <property type="entry name" value="AMINO-ACID AMINOTRANSFERASE"/>
    <property type="match status" value="1"/>
</dbReference>